<gene>
    <name evidence="1" type="ORF">LTS18_010718</name>
</gene>
<evidence type="ECO:0000313" key="2">
    <source>
        <dbReference type="Proteomes" id="UP001186974"/>
    </source>
</evidence>
<proteinExistence type="predicted"/>
<dbReference type="Proteomes" id="UP001186974">
    <property type="component" value="Unassembled WGS sequence"/>
</dbReference>
<reference evidence="1" key="1">
    <citation type="submission" date="2024-09" db="EMBL/GenBank/DDBJ databases">
        <title>Black Yeasts Isolated from many extreme environments.</title>
        <authorList>
            <person name="Coleine C."/>
            <person name="Stajich J.E."/>
            <person name="Selbmann L."/>
        </authorList>
    </citation>
    <scope>NUCLEOTIDE SEQUENCE</scope>
    <source>
        <strain evidence="1">CCFEE 5737</strain>
    </source>
</reference>
<name>A0ACC3DKP9_9PEZI</name>
<accession>A0ACC3DKP9</accession>
<protein>
    <submittedName>
        <fullName evidence="1">Uncharacterized protein</fullName>
    </submittedName>
</protein>
<sequence length="139" mass="15578">EVWGDWLDPKYDIGVFTAAIFAKGPELTHGKTYPVSSRMLFSDFPKIFTEVTSQPAVHEPTTLEEWRSSQLAVAGKGFVEDASQMMEWTAVAPTDKILFGTVDPKDDYSWEDLGVRATSFPEWIKKNSWTAPAEIKSTS</sequence>
<evidence type="ECO:0000313" key="1">
    <source>
        <dbReference type="EMBL" id="KAK3077289.1"/>
    </source>
</evidence>
<organism evidence="1 2">
    <name type="scientific">Coniosporium uncinatum</name>
    <dbReference type="NCBI Taxonomy" id="93489"/>
    <lineage>
        <taxon>Eukaryota</taxon>
        <taxon>Fungi</taxon>
        <taxon>Dikarya</taxon>
        <taxon>Ascomycota</taxon>
        <taxon>Pezizomycotina</taxon>
        <taxon>Dothideomycetes</taxon>
        <taxon>Dothideomycetes incertae sedis</taxon>
        <taxon>Coniosporium</taxon>
    </lineage>
</organism>
<feature type="non-terminal residue" evidence="1">
    <location>
        <position position="1"/>
    </location>
</feature>
<keyword evidence="2" id="KW-1185">Reference proteome</keyword>
<dbReference type="EMBL" id="JAWDJW010003016">
    <property type="protein sequence ID" value="KAK3077289.1"/>
    <property type="molecule type" value="Genomic_DNA"/>
</dbReference>
<comment type="caution">
    <text evidence="1">The sequence shown here is derived from an EMBL/GenBank/DDBJ whole genome shotgun (WGS) entry which is preliminary data.</text>
</comment>